<evidence type="ECO:0000313" key="2">
    <source>
        <dbReference type="EMBL" id="CEQ41082.1"/>
    </source>
</evidence>
<dbReference type="Proteomes" id="UP000243876">
    <property type="component" value="Unassembled WGS sequence"/>
</dbReference>
<dbReference type="OrthoDB" id="5945798at2759"/>
<reference evidence="3" key="1">
    <citation type="submission" date="2015-02" db="EMBL/GenBank/DDBJ databases">
        <authorList>
            <person name="Gon?alves P."/>
        </authorList>
    </citation>
    <scope>NUCLEOTIDE SEQUENCE [LARGE SCALE GENOMIC DNA]</scope>
</reference>
<dbReference type="SUPFAM" id="SSF82199">
    <property type="entry name" value="SET domain"/>
    <property type="match status" value="1"/>
</dbReference>
<dbReference type="Gene3D" id="2.170.270.10">
    <property type="entry name" value="SET domain"/>
    <property type="match status" value="1"/>
</dbReference>
<protein>
    <submittedName>
        <fullName evidence="2">SPOSA6832_02753-mRNA-1:cds</fullName>
    </submittedName>
</protein>
<keyword evidence="3" id="KW-1185">Reference proteome</keyword>
<dbReference type="InterPro" id="IPR053209">
    <property type="entry name" value="Gramillin-biosynth_MTr"/>
</dbReference>
<dbReference type="InterPro" id="IPR046341">
    <property type="entry name" value="SET_dom_sf"/>
</dbReference>
<accession>A0A0D6EM57</accession>
<name>A0A0D6EM57_SPOSA</name>
<sequence length="674" mass="74212">MLNELFPTGAYFAVKEPFFRSNRDGYYIRIESPSDLVRLYPSSPLLKSIAFPSSPSHPYTSKSPDSLKSLGNAAFQSQRYHAALEAYTWALDSLGLSLSLPRSALSSFIAGKDAASLTLCATLLSNLIATLIKLSLARAVPHLFRLAIELLDTGVPSASSPIYADPRQCPSDPTLALRRKLVYRAGLGHYAQREWDACIMMVHPLCELPNKEIGTPSLLDKDAQALQERARERVREQGQGAYDWPKLYVQAQKGEELDVADYVATDAVKVKELEGRGRGLVAKRRIERGELLLVSKPLASAGRLGAKTKNEQERLQYTVGANLWTETMDPWAVNEVVAELAWRVASEEEAFPRPPGQAPERLSEVISKLWAGEELGRAEGNASAGADSSRLEGVVTFNGFHVEDLAISSVGVPPSDEEMNHFHAPTALYPSFPSSLNHSCLPNTSYTFLSTLFVLRARTTIEAGEELVDSYVDGMEPFEGREGKLKKHGFVCRCGLCVEERGAGEEARRTRRQAVEELDEMREPAKEREVVGRLKKAIEVTYEAARGPDSITRHRTRPSLYSATRLLAQAQASRGEFEKAIECELEGLEALGAVVSFTEESVKVVEPPLLGDTNAVLSALFIAKMCKALGKEGLSRSWITLAKDIERGQAGEELFSLRYGAFAARHDLILDLDE</sequence>
<dbReference type="PROSITE" id="PS50280">
    <property type="entry name" value="SET"/>
    <property type="match status" value="1"/>
</dbReference>
<evidence type="ECO:0000259" key="1">
    <source>
        <dbReference type="PROSITE" id="PS50280"/>
    </source>
</evidence>
<feature type="non-terminal residue" evidence="2">
    <location>
        <position position="1"/>
    </location>
</feature>
<dbReference type="InterPro" id="IPR001214">
    <property type="entry name" value="SET_dom"/>
</dbReference>
<dbReference type="EMBL" id="CENE01000011">
    <property type="protein sequence ID" value="CEQ41082.1"/>
    <property type="molecule type" value="Genomic_DNA"/>
</dbReference>
<feature type="domain" description="SET" evidence="1">
    <location>
        <begin position="266"/>
        <end position="472"/>
    </location>
</feature>
<proteinExistence type="predicted"/>
<organism evidence="2 3">
    <name type="scientific">Sporidiobolus salmonicolor</name>
    <name type="common">Yeast-like fungus</name>
    <name type="synonym">Sporobolomyces salmonicolor</name>
    <dbReference type="NCBI Taxonomy" id="5005"/>
    <lineage>
        <taxon>Eukaryota</taxon>
        <taxon>Fungi</taxon>
        <taxon>Dikarya</taxon>
        <taxon>Basidiomycota</taxon>
        <taxon>Pucciniomycotina</taxon>
        <taxon>Microbotryomycetes</taxon>
        <taxon>Sporidiobolales</taxon>
        <taxon>Sporidiobolaceae</taxon>
        <taxon>Sporobolomyces</taxon>
    </lineage>
</organism>
<dbReference type="InterPro" id="IPR011990">
    <property type="entry name" value="TPR-like_helical_dom_sf"/>
</dbReference>
<dbReference type="PANTHER" id="PTHR47643:SF2">
    <property type="entry name" value="TPR DOMAIN PROTEIN (AFU_ORTHOLOGUE AFUA_5G12710)"/>
    <property type="match status" value="1"/>
</dbReference>
<dbReference type="PANTHER" id="PTHR47643">
    <property type="entry name" value="TPR DOMAIN PROTEIN (AFU_ORTHOLOGUE AFUA_5G12710)"/>
    <property type="match status" value="1"/>
</dbReference>
<dbReference type="SUPFAM" id="SSF48452">
    <property type="entry name" value="TPR-like"/>
    <property type="match status" value="1"/>
</dbReference>
<dbReference type="Gene3D" id="1.25.40.10">
    <property type="entry name" value="Tetratricopeptide repeat domain"/>
    <property type="match status" value="1"/>
</dbReference>
<gene>
    <name evidence="2" type="primary">SPOSA6832_02753</name>
</gene>
<dbReference type="AlphaFoldDB" id="A0A0D6EM57"/>
<dbReference type="Pfam" id="PF00856">
    <property type="entry name" value="SET"/>
    <property type="match status" value="1"/>
</dbReference>
<evidence type="ECO:0000313" key="3">
    <source>
        <dbReference type="Proteomes" id="UP000243876"/>
    </source>
</evidence>